<dbReference type="EMBL" id="LXEQ01000048">
    <property type="protein sequence ID" value="OAT25965.1"/>
    <property type="molecule type" value="Genomic_DNA"/>
</dbReference>
<organism evidence="1 2">
    <name type="scientific">Buttiauxella ferragutiae ATCC 51602</name>
    <dbReference type="NCBI Taxonomy" id="1354252"/>
    <lineage>
        <taxon>Bacteria</taxon>
        <taxon>Pseudomonadati</taxon>
        <taxon>Pseudomonadota</taxon>
        <taxon>Gammaproteobacteria</taxon>
        <taxon>Enterobacterales</taxon>
        <taxon>Enterobacteriaceae</taxon>
        <taxon>Buttiauxella</taxon>
    </lineage>
</organism>
<evidence type="ECO:0000313" key="1">
    <source>
        <dbReference type="EMBL" id="OAT25965.1"/>
    </source>
</evidence>
<gene>
    <name evidence="1" type="ORF">M976_03257</name>
</gene>
<name>A0ABX2W5D9_9ENTR</name>
<keyword evidence="2" id="KW-1185">Reference proteome</keyword>
<protein>
    <submittedName>
        <fullName evidence="1">Uncharacterized protein</fullName>
    </submittedName>
</protein>
<comment type="caution">
    <text evidence="1">The sequence shown here is derived from an EMBL/GenBank/DDBJ whole genome shotgun (WGS) entry which is preliminary data.</text>
</comment>
<evidence type="ECO:0000313" key="2">
    <source>
        <dbReference type="Proteomes" id="UP000078407"/>
    </source>
</evidence>
<accession>A0ABX2W5D9</accession>
<dbReference type="Proteomes" id="UP000078407">
    <property type="component" value="Unassembled WGS sequence"/>
</dbReference>
<reference evidence="1 2" key="1">
    <citation type="submission" date="2016-04" db="EMBL/GenBank/DDBJ databases">
        <title>ATOL: Assembling a taxonomically balanced genome-scale reconstruction of the evolutionary history of the Enterobacteriaceae.</title>
        <authorList>
            <person name="Plunkett G.III."/>
            <person name="Neeno-Eckwall E.C."/>
            <person name="Glasner J.D."/>
            <person name="Perna N.T."/>
        </authorList>
    </citation>
    <scope>NUCLEOTIDE SEQUENCE [LARGE SCALE GENOMIC DNA]</scope>
    <source>
        <strain evidence="1 2">ATCC 51602</strain>
    </source>
</reference>
<proteinExistence type="predicted"/>
<sequence>MDPGIDIVMKKLLSGIFLSLVSMVNVHAESSAGNDIFSGMLVQDRDDIVFVRCDRPSLKMKIVETDDVNKKNVEAAYQTFKENKDKPLYFTFVGHVKNDDKGAYTFYLTDVTDTKLGSSCNLSDSLDELLG</sequence>